<sequence>MVQLSRSLLLWRPFPYVLALICTLFILGIHMLPNMDSMLNENNTRISHVFLQSQIDYHKEIAPFARRPLTTLLIETTRSILEVKAGYAFIFINFLLLGLSGVLIYRLSLILKATKKEGLINMMVFFTSFSILFAFFPPVFTYDEPLQYCFLLTAFMAFVRRKWFWYVILFSLSLVARETSILLLPAFILLLPGTQNHPRKKLWPNLKKNSLIILSPIFFYGCYIVFFIYHQRLLHATHTEIASRYSCFLENIESLKNIVESVVSIFITVGPFLYFTYFYLKRKNNDAWQNSFVYAFLLTLIINTPLVFMTAFARESRLFALPLLFIWPMFMQLFGSDMKPLFIKKTYQDLVSNWRMLLLLTTLTLISFIFCFVYYPSLGLGANTYFSEYLFVVIFVLSFHYCKCKFLGHRK</sequence>
<feature type="transmembrane region" description="Helical" evidence="1">
    <location>
        <begin position="292"/>
        <end position="312"/>
    </location>
</feature>
<feature type="transmembrane region" description="Helical" evidence="1">
    <location>
        <begin position="356"/>
        <end position="376"/>
    </location>
</feature>
<keyword evidence="1" id="KW-0812">Transmembrane</keyword>
<dbReference type="EMBL" id="JACATN010000002">
    <property type="protein sequence ID" value="MBT2160996.1"/>
    <property type="molecule type" value="Genomic_DNA"/>
</dbReference>
<protein>
    <submittedName>
        <fullName evidence="2">Uncharacterized protein</fullName>
    </submittedName>
</protein>
<feature type="transmembrane region" description="Helical" evidence="1">
    <location>
        <begin position="318"/>
        <end position="335"/>
    </location>
</feature>
<feature type="transmembrane region" description="Helical" evidence="1">
    <location>
        <begin position="119"/>
        <end position="140"/>
    </location>
</feature>
<name>A0ABS5WC66_9FLAO</name>
<feature type="transmembrane region" description="Helical" evidence="1">
    <location>
        <begin position="85"/>
        <end position="107"/>
    </location>
</feature>
<organism evidence="2 3">
    <name type="scientific">Zobellia barbeyronii</name>
    <dbReference type="NCBI Taxonomy" id="2748009"/>
    <lineage>
        <taxon>Bacteria</taxon>
        <taxon>Pseudomonadati</taxon>
        <taxon>Bacteroidota</taxon>
        <taxon>Flavobacteriia</taxon>
        <taxon>Flavobacteriales</taxon>
        <taxon>Flavobacteriaceae</taxon>
        <taxon>Zobellia</taxon>
    </lineage>
</organism>
<feature type="transmembrane region" description="Helical" evidence="1">
    <location>
        <begin position="211"/>
        <end position="229"/>
    </location>
</feature>
<proteinExistence type="predicted"/>
<feature type="transmembrane region" description="Helical" evidence="1">
    <location>
        <begin position="382"/>
        <end position="402"/>
    </location>
</feature>
<dbReference type="Proteomes" id="UP000740413">
    <property type="component" value="Unassembled WGS sequence"/>
</dbReference>
<comment type="caution">
    <text evidence="2">The sequence shown here is derived from an EMBL/GenBank/DDBJ whole genome shotgun (WGS) entry which is preliminary data.</text>
</comment>
<feature type="transmembrane region" description="Helical" evidence="1">
    <location>
        <begin position="163"/>
        <end position="191"/>
    </location>
</feature>
<evidence type="ECO:0000313" key="3">
    <source>
        <dbReference type="Proteomes" id="UP000740413"/>
    </source>
</evidence>
<accession>A0ABS5WC66</accession>
<keyword evidence="3" id="KW-1185">Reference proteome</keyword>
<reference evidence="3" key="1">
    <citation type="submission" date="2023-07" db="EMBL/GenBank/DDBJ databases">
        <title>Zobellia barbeyronii sp. nov., a new marine flavobacterium, isolated from green and red algae.</title>
        <authorList>
            <person name="Nedashkovskaya O.I."/>
            <person name="Otstavnykh N."/>
            <person name="Zhukova N."/>
            <person name="Guzev K."/>
            <person name="Chausova V."/>
            <person name="Tekutyeva L."/>
            <person name="Mikhailov V."/>
            <person name="Isaeva M."/>
        </authorList>
    </citation>
    <scope>NUCLEOTIDE SEQUENCE [LARGE SCALE GENOMIC DNA]</scope>
    <source>
        <strain evidence="3">KMM 6746</strain>
    </source>
</reference>
<feature type="transmembrane region" description="Helical" evidence="1">
    <location>
        <begin position="14"/>
        <end position="32"/>
    </location>
</feature>
<gene>
    <name evidence="2" type="ORF">HW347_06950</name>
</gene>
<feature type="transmembrane region" description="Helical" evidence="1">
    <location>
        <begin position="258"/>
        <end position="280"/>
    </location>
</feature>
<evidence type="ECO:0000313" key="2">
    <source>
        <dbReference type="EMBL" id="MBT2160996.1"/>
    </source>
</evidence>
<keyword evidence="1" id="KW-0472">Membrane</keyword>
<keyword evidence="1" id="KW-1133">Transmembrane helix</keyword>
<dbReference type="RefSeq" id="WP_214611177.1">
    <property type="nucleotide sequence ID" value="NZ_JACATN010000002.1"/>
</dbReference>
<evidence type="ECO:0000256" key="1">
    <source>
        <dbReference type="SAM" id="Phobius"/>
    </source>
</evidence>